<gene>
    <name evidence="1" type="ORF">HDF25_003409</name>
</gene>
<name>A0A7X0J504_9SPHI</name>
<dbReference type="RefSeq" id="WP_184626786.1">
    <property type="nucleotide sequence ID" value="NZ_JACHCC010000008.1"/>
</dbReference>
<sequence>MKKIIGILMLTVGIVSGSQAQKLTAGKVPVAVKTAFTKLHPATKASWEMEKNNYEAGFKLNGKKTSEVYTANGVLIETEVAIKSTELPVAVLSKLRGVKIAESAKITKSDDTIRYEAEVNGKDLLFDAAGNPVK</sequence>
<dbReference type="AlphaFoldDB" id="A0A7X0J504"/>
<evidence type="ECO:0000313" key="2">
    <source>
        <dbReference type="Proteomes" id="UP000521017"/>
    </source>
</evidence>
<organism evidence="1 2">
    <name type="scientific">Pedobacter cryoconitis</name>
    <dbReference type="NCBI Taxonomy" id="188932"/>
    <lineage>
        <taxon>Bacteria</taxon>
        <taxon>Pseudomonadati</taxon>
        <taxon>Bacteroidota</taxon>
        <taxon>Sphingobacteriia</taxon>
        <taxon>Sphingobacteriales</taxon>
        <taxon>Sphingobacteriaceae</taxon>
        <taxon>Pedobacter</taxon>
    </lineage>
</organism>
<dbReference type="Gene3D" id="3.10.450.360">
    <property type="match status" value="1"/>
</dbReference>
<proteinExistence type="predicted"/>
<reference evidence="1 2" key="1">
    <citation type="submission" date="2020-08" db="EMBL/GenBank/DDBJ databases">
        <title>Genomic Encyclopedia of Type Strains, Phase IV (KMG-V): Genome sequencing to study the core and pangenomes of soil and plant-associated prokaryotes.</title>
        <authorList>
            <person name="Whitman W."/>
        </authorList>
    </citation>
    <scope>NUCLEOTIDE SEQUENCE [LARGE SCALE GENOMIC DNA]</scope>
    <source>
        <strain evidence="1 2">M2T3</strain>
    </source>
</reference>
<protein>
    <submittedName>
        <fullName evidence="1">Uncharacterized protein</fullName>
    </submittedName>
</protein>
<comment type="caution">
    <text evidence="1">The sequence shown here is derived from an EMBL/GenBank/DDBJ whole genome shotgun (WGS) entry which is preliminary data.</text>
</comment>
<dbReference type="Proteomes" id="UP000521017">
    <property type="component" value="Unassembled WGS sequence"/>
</dbReference>
<accession>A0A7X0J504</accession>
<dbReference type="EMBL" id="JACHCC010000008">
    <property type="protein sequence ID" value="MBB6501246.1"/>
    <property type="molecule type" value="Genomic_DNA"/>
</dbReference>
<evidence type="ECO:0000313" key="1">
    <source>
        <dbReference type="EMBL" id="MBB6501246.1"/>
    </source>
</evidence>
<dbReference type="SUPFAM" id="SSF160574">
    <property type="entry name" value="BT0923-like"/>
    <property type="match status" value="1"/>
</dbReference>